<dbReference type="Pfam" id="PF01593">
    <property type="entry name" value="Amino_oxidase"/>
    <property type="match status" value="1"/>
</dbReference>
<dbReference type="GO" id="GO:0009851">
    <property type="term" value="P:auxin biosynthetic process"/>
    <property type="evidence" value="ECO:0007669"/>
    <property type="project" value="UniProtKB-KW"/>
</dbReference>
<evidence type="ECO:0000256" key="5">
    <source>
        <dbReference type="ARBA" id="ARBA00017871"/>
    </source>
</evidence>
<dbReference type="PRINTS" id="PR00757">
    <property type="entry name" value="AMINEOXDASEF"/>
</dbReference>
<feature type="domain" description="Amine oxidase" evidence="10">
    <location>
        <begin position="14"/>
        <end position="426"/>
    </location>
</feature>
<sequence>MNQVNTIIIGAGAAGLITAYELTKAGKKVTILEARNRTGGRCHTFSGDDFTIPIELGAEFVHGELPLTLKLLKEANIKYEAVCGDNFQSKNGKIKPSEFFMEHWDEFEKALNEVQEDQTLEQFLQQNFQEEKFAGLRKSIIQFAAGYDTADPKRVSLFSLRDEWLSDHEEETQYRISGGYIQLMDFLADQIKKSGGEIFLSSIVKQVNWQVGSLEVITADNASFTGKKLVLTVPLGVLTLTENEAGAITFNPNIPQQIKAAAEMGFGGIIKILIEFIEPFWEQRGLNNLQFLFSEEKIPTWWTQNPQKNNVLTGWLGGNPQDEIQKLNDGKILKEAIHSLAHIFKADASFIEQKIVSAKVYNWTADPFTRGSYSYATIQTPSARKTLKTPVAQTIYFAGEALFEGEQLGTVEAALVTGAAVAKEIIDAQEYKIY</sequence>
<evidence type="ECO:0000313" key="11">
    <source>
        <dbReference type="EMBL" id="MVN22698.1"/>
    </source>
</evidence>
<keyword evidence="7" id="KW-0073">Auxin biosynthesis</keyword>
<evidence type="ECO:0000256" key="8">
    <source>
        <dbReference type="ARBA" id="ARBA00047321"/>
    </source>
</evidence>
<dbReference type="SUPFAM" id="SSF51905">
    <property type="entry name" value="FAD/NAD(P)-binding domain"/>
    <property type="match status" value="1"/>
</dbReference>
<dbReference type="PANTHER" id="PTHR10742">
    <property type="entry name" value="FLAVIN MONOAMINE OXIDASE"/>
    <property type="match status" value="1"/>
</dbReference>
<organism evidence="11 12">
    <name type="scientific">Mucilaginibacter arboris</name>
    <dbReference type="NCBI Taxonomy" id="2682090"/>
    <lineage>
        <taxon>Bacteria</taxon>
        <taxon>Pseudomonadati</taxon>
        <taxon>Bacteroidota</taxon>
        <taxon>Sphingobacteriia</taxon>
        <taxon>Sphingobacteriales</taxon>
        <taxon>Sphingobacteriaceae</taxon>
        <taxon>Mucilaginibacter</taxon>
    </lineage>
</organism>
<comment type="pathway">
    <text evidence="2">Plant hormone metabolism; auxin biosynthesis.</text>
</comment>
<evidence type="ECO:0000256" key="2">
    <source>
        <dbReference type="ARBA" id="ARBA00004814"/>
    </source>
</evidence>
<gene>
    <name evidence="11" type="ORF">GO621_14300</name>
</gene>
<dbReference type="GO" id="GO:0050361">
    <property type="term" value="F:tryptophan 2-monooxygenase activity"/>
    <property type="evidence" value="ECO:0007669"/>
    <property type="project" value="UniProtKB-EC"/>
</dbReference>
<dbReference type="EC" id="1.13.12.3" evidence="4"/>
<dbReference type="AlphaFoldDB" id="A0A7K1SZL2"/>
<keyword evidence="6" id="KW-0560">Oxidoreductase</keyword>
<comment type="cofactor">
    <cofactor evidence="1">
        <name>FAD</name>
        <dbReference type="ChEBI" id="CHEBI:57692"/>
    </cofactor>
</comment>
<evidence type="ECO:0000259" key="10">
    <source>
        <dbReference type="Pfam" id="PF01593"/>
    </source>
</evidence>
<proteinExistence type="inferred from homology"/>
<feature type="binding site" evidence="9">
    <location>
        <position position="204"/>
    </location>
    <ligand>
        <name>FAD</name>
        <dbReference type="ChEBI" id="CHEBI:57692"/>
    </ligand>
</feature>
<keyword evidence="12" id="KW-1185">Reference proteome</keyword>
<evidence type="ECO:0000256" key="7">
    <source>
        <dbReference type="ARBA" id="ARBA00023070"/>
    </source>
</evidence>
<evidence type="ECO:0000256" key="1">
    <source>
        <dbReference type="ARBA" id="ARBA00001974"/>
    </source>
</evidence>
<dbReference type="SUPFAM" id="SSF54373">
    <property type="entry name" value="FAD-linked reductases, C-terminal domain"/>
    <property type="match status" value="1"/>
</dbReference>
<feature type="binding site" evidence="9">
    <location>
        <begin position="33"/>
        <end position="34"/>
    </location>
    <ligand>
        <name>FAD</name>
        <dbReference type="ChEBI" id="CHEBI:57692"/>
    </ligand>
</feature>
<comment type="caution">
    <text evidence="11">The sequence shown here is derived from an EMBL/GenBank/DDBJ whole genome shotgun (WGS) entry which is preliminary data.</text>
</comment>
<protein>
    <recommendedName>
        <fullName evidence="5">Tryptophan 2-monooxygenase</fullName>
        <ecNumber evidence="4">1.13.12.3</ecNumber>
    </recommendedName>
</protein>
<evidence type="ECO:0000313" key="12">
    <source>
        <dbReference type="Proteomes" id="UP000462014"/>
    </source>
</evidence>
<evidence type="ECO:0000256" key="3">
    <source>
        <dbReference type="ARBA" id="ARBA00005833"/>
    </source>
</evidence>
<dbReference type="RefSeq" id="WP_157568217.1">
    <property type="nucleotide sequence ID" value="NZ_WPIK01000013.1"/>
</dbReference>
<dbReference type="EMBL" id="WPIK01000013">
    <property type="protein sequence ID" value="MVN22698.1"/>
    <property type="molecule type" value="Genomic_DNA"/>
</dbReference>
<dbReference type="InterPro" id="IPR050281">
    <property type="entry name" value="Flavin_monoamine_oxidase"/>
</dbReference>
<dbReference type="Proteomes" id="UP000462014">
    <property type="component" value="Unassembled WGS sequence"/>
</dbReference>
<comment type="similarity">
    <text evidence="3">Belongs to the tryptophan 2-monooxygenase family.</text>
</comment>
<name>A0A7K1SZL2_9SPHI</name>
<evidence type="ECO:0000256" key="4">
    <source>
        <dbReference type="ARBA" id="ARBA00012535"/>
    </source>
</evidence>
<dbReference type="PANTHER" id="PTHR10742:SF410">
    <property type="entry name" value="LYSINE-SPECIFIC HISTONE DEMETHYLASE 2"/>
    <property type="match status" value="1"/>
</dbReference>
<dbReference type="InterPro" id="IPR001613">
    <property type="entry name" value="Flavin_amine_oxidase"/>
</dbReference>
<dbReference type="InterPro" id="IPR002937">
    <property type="entry name" value="Amino_oxidase"/>
</dbReference>
<evidence type="ECO:0000256" key="6">
    <source>
        <dbReference type="ARBA" id="ARBA00023002"/>
    </source>
</evidence>
<accession>A0A7K1SZL2</accession>
<comment type="catalytic activity">
    <reaction evidence="8">
        <text>L-tryptophan + O2 = indole-3-acetamide + CO2 + H2O</text>
        <dbReference type="Rhea" id="RHEA:16165"/>
        <dbReference type="ChEBI" id="CHEBI:15377"/>
        <dbReference type="ChEBI" id="CHEBI:15379"/>
        <dbReference type="ChEBI" id="CHEBI:16031"/>
        <dbReference type="ChEBI" id="CHEBI:16526"/>
        <dbReference type="ChEBI" id="CHEBI:57912"/>
        <dbReference type="EC" id="1.13.12.3"/>
    </reaction>
</comment>
<dbReference type="InterPro" id="IPR036188">
    <property type="entry name" value="FAD/NAD-bd_sf"/>
</dbReference>
<reference evidence="11 12" key="1">
    <citation type="submission" date="2019-12" db="EMBL/GenBank/DDBJ databases">
        <title>Mucilaginibacter sp. HMF7410 genome sequencing and assembly.</title>
        <authorList>
            <person name="Kang H."/>
            <person name="Cha I."/>
            <person name="Kim H."/>
            <person name="Joh K."/>
        </authorList>
    </citation>
    <scope>NUCLEOTIDE SEQUENCE [LARGE SCALE GENOMIC DNA]</scope>
    <source>
        <strain evidence="11 12">HMF7410</strain>
    </source>
</reference>
<dbReference type="Gene3D" id="3.50.50.60">
    <property type="entry name" value="FAD/NAD(P)-binding domain"/>
    <property type="match status" value="1"/>
</dbReference>
<evidence type="ECO:0000256" key="9">
    <source>
        <dbReference type="PIRSR" id="PIRSR601613-1"/>
    </source>
</evidence>